<comment type="caution">
    <text evidence="2">The sequence shown here is derived from an EMBL/GenBank/DDBJ whole genome shotgun (WGS) entry which is preliminary data.</text>
</comment>
<dbReference type="Gene3D" id="1.10.443.10">
    <property type="entry name" value="Intergrase catalytic core"/>
    <property type="match status" value="1"/>
</dbReference>
<evidence type="ECO:0000256" key="1">
    <source>
        <dbReference type="ARBA" id="ARBA00023172"/>
    </source>
</evidence>
<dbReference type="AlphaFoldDB" id="A0A5A7NQZ9"/>
<proteinExistence type="predicted"/>
<keyword evidence="3" id="KW-1185">Reference proteome</keyword>
<gene>
    <name evidence="2" type="ORF">NCCP1664_17790</name>
</gene>
<dbReference type="InterPro" id="IPR013762">
    <property type="entry name" value="Integrase-like_cat_sf"/>
</dbReference>
<dbReference type="GO" id="GO:0003677">
    <property type="term" value="F:DNA binding"/>
    <property type="evidence" value="ECO:0007669"/>
    <property type="project" value="InterPro"/>
</dbReference>
<evidence type="ECO:0000313" key="2">
    <source>
        <dbReference type="EMBL" id="GER23283.1"/>
    </source>
</evidence>
<organism evidence="2 3">
    <name type="scientific">Zafaria cholistanensis</name>
    <dbReference type="NCBI Taxonomy" id="1682741"/>
    <lineage>
        <taxon>Bacteria</taxon>
        <taxon>Bacillati</taxon>
        <taxon>Actinomycetota</taxon>
        <taxon>Actinomycetes</taxon>
        <taxon>Micrococcales</taxon>
        <taxon>Micrococcaceae</taxon>
        <taxon>Zafaria</taxon>
    </lineage>
</organism>
<dbReference type="GO" id="GO:0006310">
    <property type="term" value="P:DNA recombination"/>
    <property type="evidence" value="ECO:0007669"/>
    <property type="project" value="UniProtKB-KW"/>
</dbReference>
<keyword evidence="1" id="KW-0233">DNA recombination</keyword>
<sequence>MHEDSYSWFAGAIERAGLPRITPNDLRHRAASFAVSTGANVKAMQRILSCGSDHWPRRIGSWFSLFERAVWTFSGEAREAMDCPEVNPFRSLRAVLLA</sequence>
<protein>
    <recommendedName>
        <fullName evidence="4">Tyr recombinase domain-containing protein</fullName>
    </recommendedName>
</protein>
<dbReference type="Proteomes" id="UP000325307">
    <property type="component" value="Unassembled WGS sequence"/>
</dbReference>
<dbReference type="RefSeq" id="WP_149956886.1">
    <property type="nucleotide sequence ID" value="NZ_BKDJ01000008.1"/>
</dbReference>
<accession>A0A5A7NQZ9</accession>
<dbReference type="SUPFAM" id="SSF56349">
    <property type="entry name" value="DNA breaking-rejoining enzymes"/>
    <property type="match status" value="1"/>
</dbReference>
<dbReference type="EMBL" id="BKDJ01000008">
    <property type="protein sequence ID" value="GER23283.1"/>
    <property type="molecule type" value="Genomic_DNA"/>
</dbReference>
<evidence type="ECO:0008006" key="4">
    <source>
        <dbReference type="Google" id="ProtNLM"/>
    </source>
</evidence>
<name>A0A5A7NQZ9_9MICC</name>
<dbReference type="GO" id="GO:0015074">
    <property type="term" value="P:DNA integration"/>
    <property type="evidence" value="ECO:0007669"/>
    <property type="project" value="InterPro"/>
</dbReference>
<dbReference type="OrthoDB" id="1822491at2"/>
<dbReference type="InterPro" id="IPR011010">
    <property type="entry name" value="DNA_brk_join_enz"/>
</dbReference>
<reference evidence="2 3" key="1">
    <citation type="submission" date="2019-09" db="EMBL/GenBank/DDBJ databases">
        <title>Arthrobacter zafarii sp. nov., a moderately thermotolerant and halotolerant actinobacterium isolated from Cholistan desert soil of Pakistan.</title>
        <authorList>
            <person name="Amin A."/>
            <person name="Ahmed I."/>
            <person name="Khalid N."/>
            <person name="Schumann P."/>
            <person name="Busse H.J."/>
            <person name="Khan I.U."/>
            <person name="Li S."/>
            <person name="Li W.J."/>
        </authorList>
    </citation>
    <scope>NUCLEOTIDE SEQUENCE [LARGE SCALE GENOMIC DNA]</scope>
    <source>
        <strain evidence="2 3">NCCP-1664</strain>
    </source>
</reference>
<evidence type="ECO:0000313" key="3">
    <source>
        <dbReference type="Proteomes" id="UP000325307"/>
    </source>
</evidence>